<reference evidence="1" key="1">
    <citation type="submission" date="2021-01" db="EMBL/GenBank/DDBJ databases">
        <authorList>
            <person name="Corre E."/>
            <person name="Pelletier E."/>
            <person name="Niang G."/>
            <person name="Scheremetjew M."/>
            <person name="Finn R."/>
            <person name="Kale V."/>
            <person name="Holt S."/>
            <person name="Cochrane G."/>
            <person name="Meng A."/>
            <person name="Brown T."/>
            <person name="Cohen L."/>
        </authorList>
    </citation>
    <scope>NUCLEOTIDE SEQUENCE</scope>
    <source>
        <strain evidence="1">CCMP147</strain>
    </source>
</reference>
<protein>
    <submittedName>
        <fullName evidence="1">Uncharacterized protein</fullName>
    </submittedName>
</protein>
<organism evidence="1">
    <name type="scientific">Pseudictyota dubia</name>
    <dbReference type="NCBI Taxonomy" id="2749911"/>
    <lineage>
        <taxon>Eukaryota</taxon>
        <taxon>Sar</taxon>
        <taxon>Stramenopiles</taxon>
        <taxon>Ochrophyta</taxon>
        <taxon>Bacillariophyta</taxon>
        <taxon>Mediophyceae</taxon>
        <taxon>Biddulphiophycidae</taxon>
        <taxon>Eupodiscales</taxon>
        <taxon>Odontellaceae</taxon>
        <taxon>Pseudictyota</taxon>
    </lineage>
</organism>
<accession>A0A7R9VXF1</accession>
<dbReference type="EMBL" id="HBED01017101">
    <property type="protein sequence ID" value="CAD8307750.1"/>
    <property type="molecule type" value="Transcribed_RNA"/>
</dbReference>
<sequence>MFSSPSVSASMTPQLVSAPSSSRRLSILSEAIPELHHSTLSCASLDVRRFPLLHDSHLLHVLVVALRTAPSSDTPRKTGTATAAVATALRDSRRQICSDAKSKSFVPFVAFHDLASRVSLKKPNVFELALLSSS</sequence>
<name>A0A7R9VXF1_9STRA</name>
<gene>
    <name evidence="1" type="ORF">TDUB1175_LOCUS8536</name>
</gene>
<proteinExistence type="predicted"/>
<dbReference type="AlphaFoldDB" id="A0A7R9VXF1"/>
<evidence type="ECO:0000313" key="1">
    <source>
        <dbReference type="EMBL" id="CAD8307750.1"/>
    </source>
</evidence>